<sequence length="199" mass="22182">MTPIEEALAKSRGARFWKCALQVNTGAYLAKWRGQHQTDLPAFNQNMLEACRNHGIEVVGLADHDGFELYDDLAATLTAAGIKVFPGFEITSLEGFHMVCLYALGTSSQRLREFRGALGVHLDDPIKPADKGSLDIARTVLEKQGGVWYAPHMTQENGILQLKRHDAWRESRWVLAGHIPGSVEDLPSNYRQIVQNKKS</sequence>
<name>A0ABX1TMG8_9GAMM</name>
<evidence type="ECO:0000313" key="2">
    <source>
        <dbReference type="Proteomes" id="UP000760480"/>
    </source>
</evidence>
<dbReference type="InterPro" id="IPR016195">
    <property type="entry name" value="Pol/histidinol_Pase-like"/>
</dbReference>
<dbReference type="SUPFAM" id="SSF89550">
    <property type="entry name" value="PHP domain-like"/>
    <property type="match status" value="1"/>
</dbReference>
<dbReference type="EMBL" id="SPMZ01000034">
    <property type="protein sequence ID" value="NMQ19907.1"/>
    <property type="molecule type" value="Genomic_DNA"/>
</dbReference>
<comment type="caution">
    <text evidence="1">The sequence shown here is derived from an EMBL/GenBank/DDBJ whole genome shotgun (WGS) entry which is preliminary data.</text>
</comment>
<evidence type="ECO:0008006" key="3">
    <source>
        <dbReference type="Google" id="ProtNLM"/>
    </source>
</evidence>
<protein>
    <recommendedName>
        <fullName evidence="3">PHP domain-containing protein</fullName>
    </recommendedName>
</protein>
<dbReference type="Gene3D" id="3.20.20.140">
    <property type="entry name" value="Metal-dependent hydrolases"/>
    <property type="match status" value="1"/>
</dbReference>
<gene>
    <name evidence="1" type="ORF">E4P82_12280</name>
</gene>
<keyword evidence="2" id="KW-1185">Reference proteome</keyword>
<organism evidence="1 2">
    <name type="scientific">Candidatus Competibacter phosphatis</name>
    <dbReference type="NCBI Taxonomy" id="221280"/>
    <lineage>
        <taxon>Bacteria</taxon>
        <taxon>Pseudomonadati</taxon>
        <taxon>Pseudomonadota</taxon>
        <taxon>Gammaproteobacteria</taxon>
        <taxon>Candidatus Competibacteraceae</taxon>
        <taxon>Candidatus Competibacter</taxon>
    </lineage>
</organism>
<reference evidence="1 2" key="1">
    <citation type="submission" date="2019-03" db="EMBL/GenBank/DDBJ databases">
        <title>Metabolic reconstructions from genomes of highly enriched 'Candidatus Accumulibacter' and 'Candidatus Competibacter' bioreactor populations.</title>
        <authorList>
            <person name="Annavajhala M.K."/>
            <person name="Welles L."/>
            <person name="Abbas B."/>
            <person name="Sorokin D."/>
            <person name="Park H."/>
            <person name="Van Loosdrecht M."/>
            <person name="Chandran K."/>
        </authorList>
    </citation>
    <scope>NUCLEOTIDE SEQUENCE [LARGE SCALE GENOMIC DNA]</scope>
    <source>
        <strain evidence="1 2">SBR_G</strain>
    </source>
</reference>
<evidence type="ECO:0000313" key="1">
    <source>
        <dbReference type="EMBL" id="NMQ19907.1"/>
    </source>
</evidence>
<accession>A0ABX1TMG8</accession>
<dbReference type="Proteomes" id="UP000760480">
    <property type="component" value="Unassembled WGS sequence"/>
</dbReference>
<dbReference type="RefSeq" id="WP_169249172.1">
    <property type="nucleotide sequence ID" value="NZ_SPMZ01000034.1"/>
</dbReference>
<proteinExistence type="predicted"/>